<dbReference type="InterPro" id="IPR002502">
    <property type="entry name" value="Amidase_domain"/>
</dbReference>
<name>A0A1T4LNT3_9FIRM</name>
<comment type="catalytic activity">
    <reaction evidence="1">
        <text>Hydrolyzes the link between N-acetylmuramoyl residues and L-amino acid residues in certain cell-wall glycopeptides.</text>
        <dbReference type="EC" id="3.5.1.28"/>
    </reaction>
</comment>
<dbReference type="GO" id="GO:0030435">
    <property type="term" value="P:sporulation resulting in formation of a cellular spore"/>
    <property type="evidence" value="ECO:0007669"/>
    <property type="project" value="UniProtKB-KW"/>
</dbReference>
<evidence type="ECO:0000313" key="10">
    <source>
        <dbReference type="EMBL" id="SJZ56286.1"/>
    </source>
</evidence>
<evidence type="ECO:0000256" key="5">
    <source>
        <dbReference type="ARBA" id="ARBA00022969"/>
    </source>
</evidence>
<dbReference type="EMBL" id="FUWY01000002">
    <property type="protein sequence ID" value="SJZ56286.1"/>
    <property type="molecule type" value="Genomic_DNA"/>
</dbReference>
<dbReference type="Pfam" id="PF01510">
    <property type="entry name" value="Amidase_2"/>
    <property type="match status" value="1"/>
</dbReference>
<evidence type="ECO:0000256" key="1">
    <source>
        <dbReference type="ARBA" id="ARBA00001561"/>
    </source>
</evidence>
<dbReference type="SMART" id="SM00644">
    <property type="entry name" value="Ami_2"/>
    <property type="match status" value="1"/>
</dbReference>
<comment type="similarity">
    <text evidence="2">Belongs to the N-acetylmuramoyl-L-alanine amidase 2 family.</text>
</comment>
<evidence type="ECO:0000256" key="6">
    <source>
        <dbReference type="ARBA" id="ARBA00023287"/>
    </source>
</evidence>
<dbReference type="GO" id="GO:0009254">
    <property type="term" value="P:peptidoglycan turnover"/>
    <property type="evidence" value="ECO:0007669"/>
    <property type="project" value="TreeGrafter"/>
</dbReference>
<dbReference type="EC" id="3.5.1.28" evidence="3"/>
<proteinExistence type="inferred from homology"/>
<dbReference type="GO" id="GO:0071555">
    <property type="term" value="P:cell wall organization"/>
    <property type="evidence" value="ECO:0007669"/>
    <property type="project" value="UniProtKB-KW"/>
</dbReference>
<protein>
    <recommendedName>
        <fullName evidence="3">N-acetylmuramoyl-L-alanine amidase</fullName>
        <ecNumber evidence="3">3.5.1.28</ecNumber>
    </recommendedName>
</protein>
<dbReference type="GO" id="GO:0030420">
    <property type="term" value="P:establishment of competence for transformation"/>
    <property type="evidence" value="ECO:0007669"/>
    <property type="project" value="UniProtKB-KW"/>
</dbReference>
<dbReference type="GO" id="GO:0009253">
    <property type="term" value="P:peptidoglycan catabolic process"/>
    <property type="evidence" value="ECO:0007669"/>
    <property type="project" value="InterPro"/>
</dbReference>
<dbReference type="PANTHER" id="PTHR30417">
    <property type="entry name" value="N-ACETYLMURAMOYL-L-ALANINE AMIDASE AMID"/>
    <property type="match status" value="1"/>
</dbReference>
<dbReference type="GO" id="GO:0008745">
    <property type="term" value="F:N-acetylmuramoyl-L-alanine amidase activity"/>
    <property type="evidence" value="ECO:0007669"/>
    <property type="project" value="UniProtKB-EC"/>
</dbReference>
<evidence type="ECO:0000259" key="9">
    <source>
        <dbReference type="SMART" id="SM00644"/>
    </source>
</evidence>
<keyword evidence="8" id="KW-1133">Transmembrane helix</keyword>
<reference evidence="11" key="1">
    <citation type="submission" date="2017-02" db="EMBL/GenBank/DDBJ databases">
        <authorList>
            <person name="Varghese N."/>
            <person name="Submissions S."/>
        </authorList>
    </citation>
    <scope>NUCLEOTIDE SEQUENCE [LARGE SCALE GENOMIC DNA]</scope>
    <source>
        <strain evidence="11">ATCC 25662</strain>
    </source>
</reference>
<dbReference type="PANTHER" id="PTHR30417:SF11">
    <property type="entry name" value="N-ACETYLMURAMOYL-L-ALANINE AMIDASE XLYA"/>
    <property type="match status" value="1"/>
</dbReference>
<feature type="transmembrane region" description="Helical" evidence="8">
    <location>
        <begin position="12"/>
        <end position="33"/>
    </location>
</feature>
<keyword evidence="8" id="KW-0472">Membrane</keyword>
<keyword evidence="11" id="KW-1185">Reference proteome</keyword>
<dbReference type="Proteomes" id="UP000243297">
    <property type="component" value="Unassembled WGS sequence"/>
</dbReference>
<evidence type="ECO:0000256" key="3">
    <source>
        <dbReference type="ARBA" id="ARBA00011901"/>
    </source>
</evidence>
<dbReference type="SUPFAM" id="SSF55846">
    <property type="entry name" value="N-acetylmuramoyl-L-alanine amidase-like"/>
    <property type="match status" value="1"/>
</dbReference>
<evidence type="ECO:0000256" key="7">
    <source>
        <dbReference type="ARBA" id="ARBA00023316"/>
    </source>
</evidence>
<dbReference type="AlphaFoldDB" id="A0A1T4LNT3"/>
<sequence length="227" mass="26130">MMKKMNKQSKILISMVAILLVIAIVLLCVFLIWNKKEVRTYATVDAGLISAKDIEIITDYLAVESDRRPKIEREIKWIVIHETDNRGTSATASNHNSFLHNDQSQVNSWHYTVDDTIIYHHLPDNEVGWHAGDKKTEDGGNMNGIGIEMCVNQTGDYNQTLHNTAKLVAVLMNSYDLTMDDVKFHRDFSGKICPHRLFTEGRTKEFLEMIENEYNELRVEENKNESK</sequence>
<evidence type="ECO:0000256" key="8">
    <source>
        <dbReference type="SAM" id="Phobius"/>
    </source>
</evidence>
<evidence type="ECO:0000256" key="2">
    <source>
        <dbReference type="ARBA" id="ARBA00007553"/>
    </source>
</evidence>
<keyword evidence="4" id="KW-0378">Hydrolase</keyword>
<keyword evidence="8" id="KW-0812">Transmembrane</keyword>
<evidence type="ECO:0000256" key="4">
    <source>
        <dbReference type="ARBA" id="ARBA00022801"/>
    </source>
</evidence>
<dbReference type="InterPro" id="IPR051206">
    <property type="entry name" value="NAMLAA_amidase_2"/>
</dbReference>
<dbReference type="InterPro" id="IPR036505">
    <property type="entry name" value="Amidase/PGRP_sf"/>
</dbReference>
<dbReference type="Gene3D" id="3.40.80.10">
    <property type="entry name" value="Peptidoglycan recognition protein-like"/>
    <property type="match status" value="1"/>
</dbReference>
<gene>
    <name evidence="10" type="ORF">SAMN02745191_0982</name>
</gene>
<organism evidence="10 11">
    <name type="scientific">Anaerorhabdus furcosa</name>
    <dbReference type="NCBI Taxonomy" id="118967"/>
    <lineage>
        <taxon>Bacteria</taxon>
        <taxon>Bacillati</taxon>
        <taxon>Bacillota</taxon>
        <taxon>Erysipelotrichia</taxon>
        <taxon>Erysipelotrichales</taxon>
        <taxon>Erysipelotrichaceae</taxon>
        <taxon>Anaerorhabdus</taxon>
    </lineage>
</organism>
<keyword evidence="6" id="KW-0178">Competence</keyword>
<evidence type="ECO:0000313" key="11">
    <source>
        <dbReference type="Proteomes" id="UP000243297"/>
    </source>
</evidence>
<accession>A0A1T4LNT3</accession>
<keyword evidence="5" id="KW-0749">Sporulation</keyword>
<feature type="domain" description="N-acetylmuramoyl-L-alanine amidase" evidence="9">
    <location>
        <begin position="63"/>
        <end position="203"/>
    </location>
</feature>
<keyword evidence="7" id="KW-0961">Cell wall biogenesis/degradation</keyword>
<dbReference type="STRING" id="118967.SAMN02745191_0982"/>
<dbReference type="CDD" id="cd06583">
    <property type="entry name" value="PGRP"/>
    <property type="match status" value="1"/>
</dbReference>